<keyword evidence="2 10" id="KW-0813">Transport</keyword>
<gene>
    <name evidence="11" type="ORF">F4695_002491</name>
</gene>
<accession>A0A7X0MRZ3</accession>
<dbReference type="RefSeq" id="WP_184654824.1">
    <property type="nucleotide sequence ID" value="NZ_JACHBU010000004.1"/>
</dbReference>
<name>A0A7X0MRZ3_9HYPH</name>
<dbReference type="GO" id="GO:0015288">
    <property type="term" value="F:porin activity"/>
    <property type="evidence" value="ECO:0007669"/>
    <property type="project" value="UniProtKB-KW"/>
</dbReference>
<dbReference type="Proteomes" id="UP000585437">
    <property type="component" value="Unassembled WGS sequence"/>
</dbReference>
<comment type="subcellular location">
    <subcellularLocation>
        <location evidence="10">Cell outer membrane</location>
        <topology evidence="10">Multi-pass membrane protein</topology>
    </subcellularLocation>
</comment>
<comment type="caution">
    <text evidence="11">The sequence shown here is derived from an EMBL/GenBank/DDBJ whole genome shotgun (WGS) entry which is preliminary data.</text>
</comment>
<dbReference type="SUPFAM" id="SSF56935">
    <property type="entry name" value="Porins"/>
    <property type="match status" value="1"/>
</dbReference>
<evidence type="ECO:0000256" key="7">
    <source>
        <dbReference type="ARBA" id="ARBA00023114"/>
    </source>
</evidence>
<dbReference type="GO" id="GO:0009279">
    <property type="term" value="C:cell outer membrane"/>
    <property type="evidence" value="ECO:0007669"/>
    <property type="project" value="UniProtKB-SubCell"/>
</dbReference>
<keyword evidence="12" id="KW-1185">Reference proteome</keyword>
<comment type="similarity">
    <text evidence="1 10">Belongs to the alphaproteobacteria porin family.</text>
</comment>
<dbReference type="InterPro" id="IPR003684">
    <property type="entry name" value="Porin_alphabac"/>
</dbReference>
<dbReference type="GO" id="GO:0006811">
    <property type="term" value="P:monoatomic ion transport"/>
    <property type="evidence" value="ECO:0007669"/>
    <property type="project" value="UniProtKB-KW"/>
</dbReference>
<comment type="domain">
    <text evidence="10">Consists of 16-stranded beta-barrel sheets, with large surface-exposed loops, that form a transmembrane pore at the center of each barrel. The pore is partially ocluded by a peptide loop that folds into the pore lumen.</text>
</comment>
<evidence type="ECO:0000256" key="2">
    <source>
        <dbReference type="ARBA" id="ARBA00022448"/>
    </source>
</evidence>
<keyword evidence="6 10" id="KW-0406">Ion transport</keyword>
<evidence type="ECO:0000256" key="8">
    <source>
        <dbReference type="ARBA" id="ARBA00023136"/>
    </source>
</evidence>
<feature type="signal peptide" evidence="10">
    <location>
        <begin position="1"/>
        <end position="22"/>
    </location>
</feature>
<proteinExistence type="inferred from homology"/>
<sequence length="355" mass="38260">MNIKSLLLGSAAALAAVSGAQAADAIVAAEPEPMEYVRVCDAFGTGYFYIPGTETCLKVGGYVRFDAKYNDAYRLDREGSYTNTRAHISLDTASDTEWGALKTKIVARFDYNPHHPQFGYEENTRTRLNQAYITWGGFLVGLADSQYSQFSGYAGDVINDDVISYGPFELNQVSYTFDAGNGFKVVASLEDDGTNDNDIPGGASDWPDAVLGAKYDNGTFAASLVGGYDESQEEGAVKGRISGKFGAFSAFLMGGWNSDGDDINKYAPGTNYGDAVVGWGDWAVWGGAGYKFTDKVAANVQVGYTDSEVLAATANVKWTPVSGLLIQPEVSYTSVDNAQMDDDQWTGMVRLQRTF</sequence>
<evidence type="ECO:0000256" key="10">
    <source>
        <dbReference type="RuleBase" id="RU364005"/>
    </source>
</evidence>
<evidence type="ECO:0000256" key="6">
    <source>
        <dbReference type="ARBA" id="ARBA00023065"/>
    </source>
</evidence>
<keyword evidence="8 10" id="KW-0472">Membrane</keyword>
<evidence type="ECO:0000256" key="3">
    <source>
        <dbReference type="ARBA" id="ARBA00022452"/>
    </source>
</evidence>
<evidence type="ECO:0000256" key="9">
    <source>
        <dbReference type="ARBA" id="ARBA00023237"/>
    </source>
</evidence>
<organism evidence="11 12">
    <name type="scientific">Rhizobium soli</name>
    <dbReference type="NCBI Taxonomy" id="424798"/>
    <lineage>
        <taxon>Bacteria</taxon>
        <taxon>Pseudomonadati</taxon>
        <taxon>Pseudomonadota</taxon>
        <taxon>Alphaproteobacteria</taxon>
        <taxon>Hyphomicrobiales</taxon>
        <taxon>Rhizobiaceae</taxon>
        <taxon>Rhizobium/Agrobacterium group</taxon>
        <taxon>Rhizobium</taxon>
    </lineage>
</organism>
<keyword evidence="3 10" id="KW-1134">Transmembrane beta strand</keyword>
<protein>
    <recommendedName>
        <fullName evidence="10">Porin</fullName>
    </recommendedName>
</protein>
<dbReference type="AlphaFoldDB" id="A0A7X0MRZ3"/>
<keyword evidence="5 10" id="KW-0732">Signal</keyword>
<feature type="chain" id="PRO_5031607067" description="Porin" evidence="10">
    <location>
        <begin position="23"/>
        <end position="355"/>
    </location>
</feature>
<evidence type="ECO:0000256" key="5">
    <source>
        <dbReference type="ARBA" id="ARBA00022729"/>
    </source>
</evidence>
<keyword evidence="4 10" id="KW-0812">Transmembrane</keyword>
<dbReference type="Pfam" id="PF02530">
    <property type="entry name" value="Porin_2"/>
    <property type="match status" value="1"/>
</dbReference>
<keyword evidence="9 10" id="KW-0998">Cell outer membrane</keyword>
<evidence type="ECO:0000313" key="12">
    <source>
        <dbReference type="Proteomes" id="UP000585437"/>
    </source>
</evidence>
<reference evidence="11 12" key="1">
    <citation type="submission" date="2020-08" db="EMBL/GenBank/DDBJ databases">
        <title>The Agave Microbiome: Exploring the role of microbial communities in plant adaptations to desert environments.</title>
        <authorList>
            <person name="Partida-Martinez L.P."/>
        </authorList>
    </citation>
    <scope>NUCLEOTIDE SEQUENCE [LARGE SCALE GENOMIC DNA]</scope>
    <source>
        <strain evidence="11 12">AS3.12</strain>
    </source>
</reference>
<dbReference type="EMBL" id="JACHBU010000004">
    <property type="protein sequence ID" value="MBB6509134.1"/>
    <property type="molecule type" value="Genomic_DNA"/>
</dbReference>
<evidence type="ECO:0000256" key="4">
    <source>
        <dbReference type="ARBA" id="ARBA00022692"/>
    </source>
</evidence>
<evidence type="ECO:0000256" key="1">
    <source>
        <dbReference type="ARBA" id="ARBA00009521"/>
    </source>
</evidence>
<dbReference type="GO" id="GO:0046930">
    <property type="term" value="C:pore complex"/>
    <property type="evidence" value="ECO:0007669"/>
    <property type="project" value="UniProtKB-KW"/>
</dbReference>
<keyword evidence="7 10" id="KW-0626">Porin</keyword>
<comment type="function">
    <text evidence="10">Forms passive diffusion pores that allow small molecular weight hydrophilic materials across the outer membrane.</text>
</comment>
<evidence type="ECO:0000313" key="11">
    <source>
        <dbReference type="EMBL" id="MBB6509134.1"/>
    </source>
</evidence>